<feature type="region of interest" description="Disordered" evidence="1">
    <location>
        <begin position="267"/>
        <end position="286"/>
    </location>
</feature>
<accession>A0A1D2ACW2</accession>
<feature type="region of interest" description="Disordered" evidence="1">
    <location>
        <begin position="1"/>
        <end position="32"/>
    </location>
</feature>
<feature type="region of interest" description="Disordered" evidence="1">
    <location>
        <begin position="439"/>
        <end position="509"/>
    </location>
</feature>
<feature type="compositionally biased region" description="Basic residues" evidence="1">
    <location>
        <begin position="467"/>
        <end position="477"/>
    </location>
</feature>
<evidence type="ECO:0000256" key="1">
    <source>
        <dbReference type="SAM" id="MobiDB-lite"/>
    </source>
</evidence>
<proteinExistence type="predicted"/>
<gene>
    <name evidence="2" type="ORF">g.63752</name>
    <name evidence="3" type="ORF">g.63765</name>
</gene>
<dbReference type="AlphaFoldDB" id="A0A1D2ACW2"/>
<name>A0A1D2ACW2_AUXPR</name>
<evidence type="ECO:0000313" key="2">
    <source>
        <dbReference type="EMBL" id="JAT77030.1"/>
    </source>
</evidence>
<feature type="region of interest" description="Disordered" evidence="1">
    <location>
        <begin position="239"/>
        <end position="259"/>
    </location>
</feature>
<dbReference type="EMBL" id="GDKF01001250">
    <property type="protein sequence ID" value="JAT77372.1"/>
    <property type="molecule type" value="Transcribed_RNA"/>
</dbReference>
<dbReference type="EMBL" id="GDKF01001592">
    <property type="protein sequence ID" value="JAT77030.1"/>
    <property type="molecule type" value="Transcribed_RNA"/>
</dbReference>
<evidence type="ECO:0000313" key="3">
    <source>
        <dbReference type="EMBL" id="JAT77372.1"/>
    </source>
</evidence>
<sequence length="514" mass="52539">PPPLPNPGHCPTTPSAHVDAAEEGGAEPRGGLGCRRCGGRGVAEAAPEAQRLVRGRAANGGAVRGGGEVQDARGVPRHLRHLGHGGVLPEAQLVLGEAVAGQDLALVPRPGQRADLGPRIHAVHQRACVRVPELDGAVGGAPAAGQQVALEGAPGQRLDRRAVRGQAVRGRSARGRARRRGVPHIEHVVVAARGQLRAGGRPAQAAHLALVAAQHGRGGRAHAHVVAGDAGVARAGAQRVPVPSQRADAGGVPGQRAQRAAPLRVPHLDGGGGEADRHVPPVGGPGHAGDVVALAAAQQLLAGAGGGGPEVHALVQGHRHGVGGAPVQQVEVVVVHQLGRVQDALRLLRHGARRAAGLGAARAGGVQRRAAGHVALRGCRRLLLEGQHARGGLRAQAGGQLLAVLLRRWSGGAGWSSGRTGWEARWSSGKEQHTIIGKGAQSGWRDPGRCGSTRPGADQRTPSPWRGRPRCSSRLHPRVLGGGRELGGSQVAARGEGPRGGVREGSHHGRWLEC</sequence>
<feature type="non-terminal residue" evidence="2">
    <location>
        <position position="1"/>
    </location>
</feature>
<protein>
    <submittedName>
        <fullName evidence="2">Uncharacterized protein</fullName>
    </submittedName>
</protein>
<organism evidence="2">
    <name type="scientific">Auxenochlorella protothecoides</name>
    <name type="common">Green microalga</name>
    <name type="synonym">Chlorella protothecoides</name>
    <dbReference type="NCBI Taxonomy" id="3075"/>
    <lineage>
        <taxon>Eukaryota</taxon>
        <taxon>Viridiplantae</taxon>
        <taxon>Chlorophyta</taxon>
        <taxon>core chlorophytes</taxon>
        <taxon>Trebouxiophyceae</taxon>
        <taxon>Chlorellales</taxon>
        <taxon>Chlorellaceae</taxon>
        <taxon>Auxenochlorella</taxon>
    </lineage>
</organism>
<reference evidence="2" key="1">
    <citation type="submission" date="2015-08" db="EMBL/GenBank/DDBJ databases">
        <authorList>
            <person name="Babu N.S."/>
            <person name="Beckwith C.J."/>
            <person name="Beseler K.G."/>
            <person name="Brison A."/>
            <person name="Carone J.V."/>
            <person name="Caskin T.P."/>
            <person name="Diamond M."/>
            <person name="Durham M.E."/>
            <person name="Foxe J.M."/>
            <person name="Go M."/>
            <person name="Henderson B.A."/>
            <person name="Jones I.B."/>
            <person name="McGettigan J.A."/>
            <person name="Micheletti S.J."/>
            <person name="Nasrallah M.E."/>
            <person name="Ortiz D."/>
            <person name="Piller C.R."/>
            <person name="Privatt S.R."/>
            <person name="Schneider S.L."/>
            <person name="Sharp S."/>
            <person name="Smith T.C."/>
            <person name="Stanton J.D."/>
            <person name="Ullery H.E."/>
            <person name="Wilson R.J."/>
            <person name="Serrano M.G."/>
            <person name="Buck G."/>
            <person name="Lee V."/>
            <person name="Wang Y."/>
            <person name="Carvalho R."/>
            <person name="Voegtly L."/>
            <person name="Shi R."/>
            <person name="Duckworth R."/>
            <person name="Johnson A."/>
            <person name="Loviza R."/>
            <person name="Walstead R."/>
            <person name="Shah Z."/>
            <person name="Kiflezghi M."/>
            <person name="Wade K."/>
            <person name="Ball S.L."/>
            <person name="Bradley K.W."/>
            <person name="Asai D.J."/>
            <person name="Bowman C.A."/>
            <person name="Russell D.A."/>
            <person name="Pope W.H."/>
            <person name="Jacobs-Sera D."/>
            <person name="Hendrix R.W."/>
            <person name="Hatfull G.F."/>
        </authorList>
    </citation>
    <scope>NUCLEOTIDE SEQUENCE</scope>
</reference>